<dbReference type="InterPro" id="IPR021109">
    <property type="entry name" value="Peptidase_aspartic_dom_sf"/>
</dbReference>
<comment type="caution">
    <text evidence="1">The sequence shown here is derived from an EMBL/GenBank/DDBJ whole genome shotgun (WGS) entry which is preliminary data.</text>
</comment>
<protein>
    <submittedName>
        <fullName evidence="1">Uncharacterized protein</fullName>
    </submittedName>
</protein>
<dbReference type="RefSeq" id="WP_345252849.1">
    <property type="nucleotide sequence ID" value="NZ_BAABGY010000001.1"/>
</dbReference>
<keyword evidence="2" id="KW-1185">Reference proteome</keyword>
<evidence type="ECO:0000313" key="2">
    <source>
        <dbReference type="Proteomes" id="UP001501725"/>
    </source>
</evidence>
<reference evidence="2" key="1">
    <citation type="journal article" date="2019" name="Int. J. Syst. Evol. Microbiol.">
        <title>The Global Catalogue of Microorganisms (GCM) 10K type strain sequencing project: providing services to taxonomists for standard genome sequencing and annotation.</title>
        <authorList>
            <consortium name="The Broad Institute Genomics Platform"/>
            <consortium name="The Broad Institute Genome Sequencing Center for Infectious Disease"/>
            <person name="Wu L."/>
            <person name="Ma J."/>
        </authorList>
    </citation>
    <scope>NUCLEOTIDE SEQUENCE [LARGE SCALE GENOMIC DNA]</scope>
    <source>
        <strain evidence="2">JCM 17919</strain>
    </source>
</reference>
<name>A0ABP8G7B5_9BACT</name>
<organism evidence="1 2">
    <name type="scientific">Flaviaesturariibacter amylovorans</name>
    <dbReference type="NCBI Taxonomy" id="1084520"/>
    <lineage>
        <taxon>Bacteria</taxon>
        <taxon>Pseudomonadati</taxon>
        <taxon>Bacteroidota</taxon>
        <taxon>Chitinophagia</taxon>
        <taxon>Chitinophagales</taxon>
        <taxon>Chitinophagaceae</taxon>
        <taxon>Flaviaestuariibacter</taxon>
    </lineage>
</organism>
<dbReference type="Pfam" id="PF13975">
    <property type="entry name" value="gag-asp_proteas"/>
    <property type="match status" value="1"/>
</dbReference>
<dbReference type="SUPFAM" id="SSF50630">
    <property type="entry name" value="Acid proteases"/>
    <property type="match status" value="1"/>
</dbReference>
<gene>
    <name evidence="1" type="ORF">GCM10023184_03190</name>
</gene>
<sequence length="264" mass="29627">MLRSTLFTVFACSVLWANGQDKTYRVPFYENRANVLEIDIRINGTEARFIFDPGATMLSFGQRFYNELVNGMQLSDADIKYRTKTKLADGSLADVAVVRIKSFRIGDYELRDAEAMVLSNQQAPLLLGQSIIRRFSEVTIDRNRRQIVLKETANTLLPIPKLRLIPCSADAAAETARLLKSVSGSIVEIQDISQEPKVPPANALKRIYNKITVRYFDGSDAAAAKALGERFAELGYKPGQITLEDMTPYFNSALPGYFEIWINN</sequence>
<accession>A0ABP8G7B5</accession>
<dbReference type="InterPro" id="IPR034122">
    <property type="entry name" value="Retropepsin-like_bacterial"/>
</dbReference>
<dbReference type="Gene3D" id="2.40.70.10">
    <property type="entry name" value="Acid Proteases"/>
    <property type="match status" value="1"/>
</dbReference>
<dbReference type="Proteomes" id="UP001501725">
    <property type="component" value="Unassembled WGS sequence"/>
</dbReference>
<evidence type="ECO:0000313" key="1">
    <source>
        <dbReference type="EMBL" id="GAA4318764.1"/>
    </source>
</evidence>
<dbReference type="CDD" id="cd05483">
    <property type="entry name" value="retropepsin_like_bacteria"/>
    <property type="match status" value="1"/>
</dbReference>
<dbReference type="EMBL" id="BAABGY010000001">
    <property type="protein sequence ID" value="GAA4318764.1"/>
    <property type="molecule type" value="Genomic_DNA"/>
</dbReference>
<proteinExistence type="predicted"/>